<name>A0A026W731_OOCBI</name>
<feature type="region of interest" description="Disordered" evidence="1">
    <location>
        <begin position="416"/>
        <end position="438"/>
    </location>
</feature>
<gene>
    <name evidence="2" type="ORF">X777_10467</name>
</gene>
<keyword evidence="3" id="KW-1185">Reference proteome</keyword>
<protein>
    <submittedName>
        <fullName evidence="2">Uncharacterized protein</fullName>
    </submittedName>
</protein>
<reference evidence="2 3" key="1">
    <citation type="journal article" date="2014" name="Curr. Biol.">
        <title>The genome of the clonal raider ant Cerapachys biroi.</title>
        <authorList>
            <person name="Oxley P.R."/>
            <person name="Ji L."/>
            <person name="Fetter-Pruneda I."/>
            <person name="McKenzie S.K."/>
            <person name="Li C."/>
            <person name="Hu H."/>
            <person name="Zhang G."/>
            <person name="Kronauer D.J."/>
        </authorList>
    </citation>
    <scope>NUCLEOTIDE SEQUENCE [LARGE SCALE GENOMIC DNA]</scope>
</reference>
<organism evidence="2 3">
    <name type="scientific">Ooceraea biroi</name>
    <name type="common">Clonal raider ant</name>
    <name type="synonym">Cerapachys biroi</name>
    <dbReference type="NCBI Taxonomy" id="2015173"/>
    <lineage>
        <taxon>Eukaryota</taxon>
        <taxon>Metazoa</taxon>
        <taxon>Ecdysozoa</taxon>
        <taxon>Arthropoda</taxon>
        <taxon>Hexapoda</taxon>
        <taxon>Insecta</taxon>
        <taxon>Pterygota</taxon>
        <taxon>Neoptera</taxon>
        <taxon>Endopterygota</taxon>
        <taxon>Hymenoptera</taxon>
        <taxon>Apocrita</taxon>
        <taxon>Aculeata</taxon>
        <taxon>Formicoidea</taxon>
        <taxon>Formicidae</taxon>
        <taxon>Dorylinae</taxon>
        <taxon>Ooceraea</taxon>
    </lineage>
</organism>
<proteinExistence type="predicted"/>
<dbReference type="STRING" id="2015173.A0A026W731"/>
<evidence type="ECO:0000256" key="1">
    <source>
        <dbReference type="SAM" id="MobiDB-lite"/>
    </source>
</evidence>
<accession>A0A026W731</accession>
<dbReference type="EMBL" id="KK107436">
    <property type="protein sequence ID" value="EZA50834.1"/>
    <property type="molecule type" value="Genomic_DNA"/>
</dbReference>
<evidence type="ECO:0000313" key="3">
    <source>
        <dbReference type="Proteomes" id="UP000053097"/>
    </source>
</evidence>
<dbReference type="AlphaFoldDB" id="A0A026W731"/>
<sequence>MIANAEARCKAIGKSASWVIPAALSSNKSKLWHEICVHGRRHISWFSAKPLLVPRNDSTNTMNEHLKKQSDIICKKNSRTELGNIKATVGNDNLNDNISTNFLLSKEDESRFFTPICANLEDENLQTKKITNNIFRQSSTLNVADHGCEADAQNCNNKTTRDDILNIVERKDWIQRVYSNIKSTFRDLHVTIQSWSATTLDSYSLGNIFALNESIPAADAMSYNTVFFARKDSKSKIRKKIEEFCTQRKNRKKPSRDDICNKRKRSCKAAKKDICQKREKCQKKEKLCQKKEKPCQEKEKPCQERKKPDCSKRKKWVLTKQKRVVCEQKKSDKDKVCDCRTTRKVEPQEKPCIRRKDDDTYSCEDQPCTKPKDCKSILDSCETFCKEKKKKDSEKHDRTEIKKVAPCKKQCPTVVKAPGCPEDDEKKRGSRKYSTYVS</sequence>
<evidence type="ECO:0000313" key="2">
    <source>
        <dbReference type="EMBL" id="EZA50834.1"/>
    </source>
</evidence>
<dbReference type="Proteomes" id="UP000053097">
    <property type="component" value="Unassembled WGS sequence"/>
</dbReference>